<keyword evidence="2" id="KW-0963">Cytoplasm</keyword>
<dbReference type="EnsemblMetazoa" id="CPIJ007928-RA">
    <property type="protein sequence ID" value="CPIJ007928-PA"/>
    <property type="gene ID" value="CPIJ007928"/>
</dbReference>
<dbReference type="GO" id="GO:0030036">
    <property type="term" value="P:actin cytoskeleton organization"/>
    <property type="evidence" value="ECO:0007669"/>
    <property type="project" value="TreeGrafter"/>
</dbReference>
<dbReference type="GO" id="GO:0098609">
    <property type="term" value="P:cell-cell adhesion"/>
    <property type="evidence" value="ECO:0007669"/>
    <property type="project" value="TreeGrafter"/>
</dbReference>
<dbReference type="eggNOG" id="KOG4261">
    <property type="taxonomic scope" value="Eukaryota"/>
</dbReference>
<dbReference type="GO" id="GO:0005737">
    <property type="term" value="C:cytoplasm"/>
    <property type="evidence" value="ECO:0007669"/>
    <property type="project" value="UniProtKB-SubCell"/>
</dbReference>
<feature type="compositionally biased region" description="Low complexity" evidence="3">
    <location>
        <begin position="234"/>
        <end position="278"/>
    </location>
</feature>
<reference evidence="5" key="1">
    <citation type="submission" date="2007-03" db="EMBL/GenBank/DDBJ databases">
        <title>Annotation of Culex pipiens quinquefasciatus.</title>
        <authorList>
            <consortium name="The Broad Institute Genome Sequencing Platform"/>
            <person name="Atkinson P.W."/>
            <person name="Hemingway J."/>
            <person name="Christensen B.M."/>
            <person name="Higgs S."/>
            <person name="Kodira C."/>
            <person name="Hannick L."/>
            <person name="Megy K."/>
            <person name="O'Leary S."/>
            <person name="Pearson M."/>
            <person name="Haas B.J."/>
            <person name="Mauceli E."/>
            <person name="Wortman J.R."/>
            <person name="Lee N.H."/>
            <person name="Guigo R."/>
            <person name="Stanke M."/>
            <person name="Alvarado L."/>
            <person name="Amedeo P."/>
            <person name="Antoine C.H."/>
            <person name="Arensburger P."/>
            <person name="Bidwell S.L."/>
            <person name="Crawford M."/>
            <person name="Camaro F."/>
            <person name="Devon K."/>
            <person name="Engels R."/>
            <person name="Hammond M."/>
            <person name="Howarth C."/>
            <person name="Koehrsen M."/>
            <person name="Lawson D."/>
            <person name="Montgomery P."/>
            <person name="Nene V."/>
            <person name="Nusbaum C."/>
            <person name="Puiu D."/>
            <person name="Romero-Severson J."/>
            <person name="Severson D.W."/>
            <person name="Shumway M."/>
            <person name="Sisk P."/>
            <person name="Stolte C."/>
            <person name="Zeng Q."/>
            <person name="Eisenstadt E."/>
            <person name="Fraser-Liggett C."/>
            <person name="Strausberg R."/>
            <person name="Galagan J."/>
            <person name="Birren B."/>
            <person name="Collins F.H."/>
        </authorList>
    </citation>
    <scope>NUCLEOTIDE SEQUENCE [LARGE SCALE GENOMIC DNA]</scope>
    <source>
        <strain evidence="5">JHB</strain>
    </source>
</reference>
<protein>
    <submittedName>
        <fullName evidence="5 6">Talin</fullName>
    </submittedName>
</protein>
<evidence type="ECO:0000313" key="5">
    <source>
        <dbReference type="EMBL" id="EDS30810.1"/>
    </source>
</evidence>
<reference evidence="6" key="2">
    <citation type="submission" date="2021-02" db="UniProtKB">
        <authorList>
            <consortium name="EnsemblMetazoa"/>
        </authorList>
    </citation>
    <scope>IDENTIFICATION</scope>
    <source>
        <strain evidence="6">JHB</strain>
    </source>
</reference>
<proteinExistence type="predicted"/>
<dbReference type="PROSITE" id="PS50945">
    <property type="entry name" value="I_LWEQ"/>
    <property type="match status" value="1"/>
</dbReference>
<feature type="region of interest" description="Disordered" evidence="3">
    <location>
        <begin position="180"/>
        <end position="278"/>
    </location>
</feature>
<feature type="compositionally biased region" description="Low complexity" evidence="3">
    <location>
        <begin position="189"/>
        <end position="203"/>
    </location>
</feature>
<dbReference type="Gene3D" id="1.20.1410.10">
    <property type="entry name" value="I/LWEQ domain"/>
    <property type="match status" value="1"/>
</dbReference>
<dbReference type="HOGENOM" id="CLU_1002044_0_0_1"/>
<evidence type="ECO:0000256" key="3">
    <source>
        <dbReference type="SAM" id="MobiDB-lite"/>
    </source>
</evidence>
<name>B0WLZ6_CULQU</name>
<dbReference type="GO" id="GO:0005178">
    <property type="term" value="F:integrin binding"/>
    <property type="evidence" value="ECO:0007669"/>
    <property type="project" value="TreeGrafter"/>
</dbReference>
<dbReference type="InterPro" id="IPR002558">
    <property type="entry name" value="ILWEQ_dom"/>
</dbReference>
<evidence type="ECO:0000256" key="1">
    <source>
        <dbReference type="ARBA" id="ARBA00004496"/>
    </source>
</evidence>
<dbReference type="GO" id="GO:0005886">
    <property type="term" value="C:plasma membrane"/>
    <property type="evidence" value="ECO:0007669"/>
    <property type="project" value="TreeGrafter"/>
</dbReference>
<dbReference type="SUPFAM" id="SSF109885">
    <property type="entry name" value="I/LWEQ domain"/>
    <property type="match status" value="1"/>
</dbReference>
<dbReference type="AlphaFoldDB" id="B0WLZ6"/>
<feature type="domain" description="I/LWEQ" evidence="4">
    <location>
        <begin position="1"/>
        <end position="212"/>
    </location>
</feature>
<evidence type="ECO:0000259" key="4">
    <source>
        <dbReference type="PROSITE" id="PS50945"/>
    </source>
</evidence>
<dbReference type="EMBL" id="DS231993">
    <property type="protein sequence ID" value="EDS30810.1"/>
    <property type="molecule type" value="Genomic_DNA"/>
</dbReference>
<dbReference type="Proteomes" id="UP000002320">
    <property type="component" value="Unassembled WGS sequence"/>
</dbReference>
<dbReference type="PANTHER" id="PTHR19981:SF1">
    <property type="entry name" value="RHEA, ISOFORM B"/>
    <property type="match status" value="1"/>
</dbReference>
<dbReference type="KEGG" id="cqu:CpipJ_CPIJ007928"/>
<organism>
    <name type="scientific">Culex quinquefasciatus</name>
    <name type="common">Southern house mosquito</name>
    <name type="synonym">Culex pungens</name>
    <dbReference type="NCBI Taxonomy" id="7176"/>
    <lineage>
        <taxon>Eukaryota</taxon>
        <taxon>Metazoa</taxon>
        <taxon>Ecdysozoa</taxon>
        <taxon>Arthropoda</taxon>
        <taxon>Hexapoda</taxon>
        <taxon>Insecta</taxon>
        <taxon>Pterygota</taxon>
        <taxon>Neoptera</taxon>
        <taxon>Endopterygota</taxon>
        <taxon>Diptera</taxon>
        <taxon>Nematocera</taxon>
        <taxon>Culicoidea</taxon>
        <taxon>Culicidae</taxon>
        <taxon>Culicinae</taxon>
        <taxon>Culicini</taxon>
        <taxon>Culex</taxon>
        <taxon>Culex</taxon>
    </lineage>
</organism>
<sequence length="278" mass="30357">MAAVETDENLNFDEMILEAAKGIMAASSALVRAANAAQRELVDQGKVARRPLTSSDDGQWSEGLNFRCPSGRQPLLSSLEEAAQHLVQGTGTRRNGCISTAKQGASFDRPAVDRVRRLSPTPTSKTGRRLQGRWKCRYQATATTNPAPNTTTNTPSTTNNLMNVEQQFAKLNLENHDQVQLRQHHHHLQQQQQHQLLQQSQQHFRTSPLNPAAAISSSSSSGNNGTTMVNVLDSSSQSSAEQRFSSSSSQQQVITKKIHMTTSSTSSSTMKSSGGEWK</sequence>
<dbReference type="STRING" id="7176.B0WLZ6"/>
<keyword evidence="7" id="KW-1185">Reference proteome</keyword>
<comment type="subcellular location">
    <subcellularLocation>
        <location evidence="1">Cytoplasm</location>
    </subcellularLocation>
</comment>
<dbReference type="SMART" id="SM00307">
    <property type="entry name" value="ILWEQ"/>
    <property type="match status" value="1"/>
</dbReference>
<gene>
    <name evidence="6" type="primary">6040319</name>
    <name evidence="5" type="ORF">CpipJ_CPIJ007928</name>
</gene>
<dbReference type="InParanoid" id="B0WLZ6"/>
<dbReference type="GO" id="GO:0005925">
    <property type="term" value="C:focal adhesion"/>
    <property type="evidence" value="ECO:0007669"/>
    <property type="project" value="TreeGrafter"/>
</dbReference>
<dbReference type="InterPro" id="IPR035964">
    <property type="entry name" value="I/LWEQ_dom_sf"/>
</dbReference>
<evidence type="ECO:0000256" key="2">
    <source>
        <dbReference type="ARBA" id="ARBA00022490"/>
    </source>
</evidence>
<dbReference type="VEuPathDB" id="VectorBase:CQUJHB001247"/>
<dbReference type="GO" id="GO:0003779">
    <property type="term" value="F:actin binding"/>
    <property type="evidence" value="ECO:0007669"/>
    <property type="project" value="InterPro"/>
</dbReference>
<evidence type="ECO:0000313" key="6">
    <source>
        <dbReference type="EnsemblMetazoa" id="CPIJ007928-PA"/>
    </source>
</evidence>
<dbReference type="OrthoDB" id="10262320at2759"/>
<dbReference type="VEuPathDB" id="VectorBase:CPIJ007928"/>
<accession>B0WLZ6</accession>
<evidence type="ECO:0000313" key="7">
    <source>
        <dbReference type="Proteomes" id="UP000002320"/>
    </source>
</evidence>
<feature type="compositionally biased region" description="Polar residues" evidence="3">
    <location>
        <begin position="222"/>
        <end position="233"/>
    </location>
</feature>
<dbReference type="PANTHER" id="PTHR19981">
    <property type="entry name" value="TALIN"/>
    <property type="match status" value="1"/>
</dbReference>